<evidence type="ECO:0000313" key="4">
    <source>
        <dbReference type="EMBL" id="TYK05180.1"/>
    </source>
</evidence>
<proteinExistence type="predicted"/>
<evidence type="ECO:0000313" key="5">
    <source>
        <dbReference type="Proteomes" id="UP000321393"/>
    </source>
</evidence>
<sequence length="448" mass="51552">MNEAFFDEKSQVSYILKSLSKSFLQFRSNVEINKIEYKMSTLLKELQIFQSLERQKEGEANVTHSKRFSPSSSRSKKIQKKKGRKGKGPTAAAEGKGKAKVAIKGKCLCCNVDEYWKRNCPKYLAKNKKKEGATNHVYSSLQETSSLKQLEKGEMTLKWVPHEELMKPPHQVFIPDDGVEDPLSYKQTMNDVDKDQWIKAMDLELESMYFNLVWEFVDLPKGIKPIGYKWIYKKKRDSAGKVQAFKARLVAKGYTQRQGVDYEEIFSPIVMLKSIRILLSIATFYDYEIWQIDVKTAFLNGNLEESIFISQPEGFITQGQEQKNSKKSLLPFRYGVHLSKEQCPKTPQEVEDIRRIPYTSAVDSLIDWIERDDVGGRKSDASGGWWREKMATIDRVVEGENGDDGGRRKWLKSIGWWREKTATMVDGGGRERLRSDGFERWVADGNDG</sequence>
<accession>A0A5D3C1D1</accession>
<reference evidence="5 6" key="1">
    <citation type="submission" date="2019-08" db="EMBL/GenBank/DDBJ databases">
        <title>Draft genome sequences of two oriental melons (Cucumis melo L. var makuwa).</title>
        <authorList>
            <person name="Kwon S.-Y."/>
        </authorList>
    </citation>
    <scope>NUCLEOTIDE SEQUENCE [LARGE SCALE GENOMIC DNA]</scope>
    <source>
        <strain evidence="6">cv. Chang Bougi</strain>
        <strain evidence="5">cv. SW 3</strain>
        <tissue evidence="4">Leaf</tissue>
    </source>
</reference>
<dbReference type="EMBL" id="SSTE01002041">
    <property type="protein sequence ID" value="KAA0063959.1"/>
    <property type="molecule type" value="Genomic_DNA"/>
</dbReference>
<dbReference type="STRING" id="1194695.A0A5D3C1D1"/>
<dbReference type="Proteomes" id="UP000321947">
    <property type="component" value="Unassembled WGS sequence"/>
</dbReference>
<evidence type="ECO:0000259" key="2">
    <source>
        <dbReference type="Pfam" id="PF07727"/>
    </source>
</evidence>
<gene>
    <name evidence="4" type="ORF">E5676_scaffold1415G00490</name>
    <name evidence="3" type="ORF">E6C27_scaffold616G001110</name>
</gene>
<evidence type="ECO:0000256" key="1">
    <source>
        <dbReference type="SAM" id="MobiDB-lite"/>
    </source>
</evidence>
<dbReference type="Proteomes" id="UP000321393">
    <property type="component" value="Unassembled WGS sequence"/>
</dbReference>
<feature type="compositionally biased region" description="Basic residues" evidence="1">
    <location>
        <begin position="74"/>
        <end position="87"/>
    </location>
</feature>
<protein>
    <submittedName>
        <fullName evidence="4">Gag/pol protein</fullName>
    </submittedName>
</protein>
<dbReference type="InterPro" id="IPR013103">
    <property type="entry name" value="RVT_2"/>
</dbReference>
<dbReference type="AlphaFoldDB" id="A0A5D3C1D1"/>
<feature type="domain" description="Reverse transcriptase Ty1/copia-type" evidence="2">
    <location>
        <begin position="212"/>
        <end position="326"/>
    </location>
</feature>
<organism evidence="4 6">
    <name type="scientific">Cucumis melo var. makuwa</name>
    <name type="common">Oriental melon</name>
    <dbReference type="NCBI Taxonomy" id="1194695"/>
    <lineage>
        <taxon>Eukaryota</taxon>
        <taxon>Viridiplantae</taxon>
        <taxon>Streptophyta</taxon>
        <taxon>Embryophyta</taxon>
        <taxon>Tracheophyta</taxon>
        <taxon>Spermatophyta</taxon>
        <taxon>Magnoliopsida</taxon>
        <taxon>eudicotyledons</taxon>
        <taxon>Gunneridae</taxon>
        <taxon>Pentapetalae</taxon>
        <taxon>rosids</taxon>
        <taxon>fabids</taxon>
        <taxon>Cucurbitales</taxon>
        <taxon>Cucurbitaceae</taxon>
        <taxon>Benincaseae</taxon>
        <taxon>Cucumis</taxon>
    </lineage>
</organism>
<dbReference type="OrthoDB" id="1929979at2759"/>
<name>A0A5D3C1D1_CUCMM</name>
<evidence type="ECO:0000313" key="3">
    <source>
        <dbReference type="EMBL" id="KAA0063959.1"/>
    </source>
</evidence>
<dbReference type="EMBL" id="SSTD01013933">
    <property type="protein sequence ID" value="TYK05180.1"/>
    <property type="molecule type" value="Genomic_DNA"/>
</dbReference>
<evidence type="ECO:0000313" key="6">
    <source>
        <dbReference type="Proteomes" id="UP000321947"/>
    </source>
</evidence>
<feature type="region of interest" description="Disordered" evidence="1">
    <location>
        <begin position="59"/>
        <end position="95"/>
    </location>
</feature>
<dbReference type="Pfam" id="PF07727">
    <property type="entry name" value="RVT_2"/>
    <property type="match status" value="1"/>
</dbReference>
<comment type="caution">
    <text evidence="4">The sequence shown here is derived from an EMBL/GenBank/DDBJ whole genome shotgun (WGS) entry which is preliminary data.</text>
</comment>